<dbReference type="GO" id="GO:0005524">
    <property type="term" value="F:ATP binding"/>
    <property type="evidence" value="ECO:0007669"/>
    <property type="project" value="UniProtKB-KW"/>
</dbReference>
<dbReference type="PANTHER" id="PTHR43875">
    <property type="entry name" value="MALTODEXTRIN IMPORT ATP-BINDING PROTEIN MSMX"/>
    <property type="match status" value="1"/>
</dbReference>
<organism evidence="7">
    <name type="scientific">Microvirga ossetica</name>
    <dbReference type="NCBI Taxonomy" id="1882682"/>
    <lineage>
        <taxon>Bacteria</taxon>
        <taxon>Pseudomonadati</taxon>
        <taxon>Pseudomonadota</taxon>
        <taxon>Alphaproteobacteria</taxon>
        <taxon>Hyphomicrobiales</taxon>
        <taxon>Methylobacteriaceae</taxon>
        <taxon>Microvirga</taxon>
    </lineage>
</organism>
<dbReference type="InterPro" id="IPR003439">
    <property type="entry name" value="ABC_transporter-like_ATP-bd"/>
</dbReference>
<dbReference type="PANTHER" id="PTHR43875:SF1">
    <property type="entry name" value="OSMOPROTECTIVE COMPOUNDS UPTAKE ATP-BINDING PROTEIN GGTA"/>
    <property type="match status" value="1"/>
</dbReference>
<evidence type="ECO:0000256" key="2">
    <source>
        <dbReference type="ARBA" id="ARBA00005417"/>
    </source>
</evidence>
<dbReference type="RefSeq" id="WP_099513919.1">
    <property type="nucleotide sequence ID" value="NZ_CP016617.1"/>
</dbReference>
<evidence type="ECO:0000256" key="4">
    <source>
        <dbReference type="ARBA" id="ARBA00022741"/>
    </source>
</evidence>
<comment type="subcellular location">
    <subcellularLocation>
        <location evidence="1">Cell inner membrane</location>
        <topology evidence="1">Peripheral membrane protein</topology>
    </subcellularLocation>
</comment>
<dbReference type="GO" id="GO:0140359">
    <property type="term" value="F:ABC-type transporter activity"/>
    <property type="evidence" value="ECO:0007669"/>
    <property type="project" value="UniProtKB-ARBA"/>
</dbReference>
<dbReference type="PROSITE" id="PS50893">
    <property type="entry name" value="ABC_TRANSPORTER_2"/>
    <property type="match status" value="1"/>
</dbReference>
<dbReference type="KEGG" id="moc:BB934_31755"/>
<dbReference type="Pfam" id="PF08402">
    <property type="entry name" value="TOBE_2"/>
    <property type="match status" value="1"/>
</dbReference>
<evidence type="ECO:0000256" key="1">
    <source>
        <dbReference type="ARBA" id="ARBA00004417"/>
    </source>
</evidence>
<dbReference type="InterPro" id="IPR017871">
    <property type="entry name" value="ABC_transporter-like_CS"/>
</dbReference>
<dbReference type="FunFam" id="3.40.50.300:FF:000042">
    <property type="entry name" value="Maltose/maltodextrin ABC transporter, ATP-binding protein"/>
    <property type="match status" value="1"/>
</dbReference>
<dbReference type="InterPro" id="IPR003593">
    <property type="entry name" value="AAA+_ATPase"/>
</dbReference>
<protein>
    <submittedName>
        <fullName evidence="7">ABC transporter ATP-binding protein</fullName>
    </submittedName>
</protein>
<dbReference type="InterPro" id="IPR027417">
    <property type="entry name" value="P-loop_NTPase"/>
</dbReference>
<dbReference type="EMBL" id="CP016617">
    <property type="protein sequence ID" value="ANY82815.1"/>
    <property type="molecule type" value="Genomic_DNA"/>
</dbReference>
<reference evidence="7" key="1">
    <citation type="submission" date="2016-07" db="EMBL/GenBank/DDBJ databases">
        <title>Microvirga ossetica sp. nov. a new species of rhizobia isolated from root nodules of the legume species Vicia alpestris Steven originated from North Ossetia region in the Caucasus.</title>
        <authorList>
            <person name="Safronova V.I."/>
            <person name="Kuznetsova I.G."/>
            <person name="Sazanova A.L."/>
            <person name="Belimov A."/>
            <person name="Andronov E."/>
            <person name="Osledkin Y.S."/>
            <person name="Onishchuk O.P."/>
            <person name="Kurchak O.N."/>
            <person name="Shaposhnikov A.I."/>
            <person name="Willems A."/>
            <person name="Tikhonovich I.A."/>
        </authorList>
    </citation>
    <scope>NUCLEOTIDE SEQUENCE [LARGE SCALE GENOMIC DNA]</scope>
    <source>
        <strain evidence="7">V5/3M</strain>
        <plasmid evidence="7">unnamed1</plasmid>
    </source>
</reference>
<sequence>MASVEFDRISKRFKDVEAVADLSLTIADGEFVVLLGPTGAGKTTTLRLAAGLERADAGSIRIGGVDRTSADPALRDVAFVFQQYSLYPHLSVYDNLAFPLRSPLCRMAEDAIRARVTEIARLLGIDDKLQNPATRLSGGQMQRVAIGRALVRRPSAYLMDEPLSSLDAKLRADLRLELVRIQQELGATILYVTHDQIEAMTMADRIGVMEAGRLVQVGTPRDIYENPSTTHVATRLGHPVVNLIPRGLIPDLPAPPRTVLIGARTEHLRLSKAGGSAQASNLVGALSWIEHLGDQNHLHLKVGDMELVTLAEPESGLSVGDRVSVELARPLFFDDAGQRITI</sequence>
<evidence type="ECO:0000259" key="6">
    <source>
        <dbReference type="PROSITE" id="PS50893"/>
    </source>
</evidence>
<evidence type="ECO:0000256" key="5">
    <source>
        <dbReference type="ARBA" id="ARBA00022840"/>
    </source>
</evidence>
<dbReference type="OrthoDB" id="9767663at2"/>
<keyword evidence="7" id="KW-0614">Plasmid</keyword>
<dbReference type="GO" id="GO:0055052">
    <property type="term" value="C:ATP-binding cassette (ABC) transporter complex, substrate-binding subunit-containing"/>
    <property type="evidence" value="ECO:0007669"/>
    <property type="project" value="TreeGrafter"/>
</dbReference>
<dbReference type="InterPro" id="IPR013611">
    <property type="entry name" value="Transp-assoc_OB_typ2"/>
</dbReference>
<gene>
    <name evidence="7" type="ORF">BB934_31755</name>
</gene>
<name>A0A1B2ES64_9HYPH</name>
<dbReference type="Gene3D" id="2.40.50.140">
    <property type="entry name" value="Nucleic acid-binding proteins"/>
    <property type="match status" value="1"/>
</dbReference>
<evidence type="ECO:0000256" key="3">
    <source>
        <dbReference type="ARBA" id="ARBA00022448"/>
    </source>
</evidence>
<proteinExistence type="inferred from homology"/>
<comment type="similarity">
    <text evidence="2">Belongs to the ABC transporter superfamily.</text>
</comment>
<geneLocation type="plasmid" evidence="7">
    <name>unnamed1</name>
</geneLocation>
<dbReference type="SUPFAM" id="SSF52540">
    <property type="entry name" value="P-loop containing nucleoside triphosphate hydrolases"/>
    <property type="match status" value="1"/>
</dbReference>
<dbReference type="InterPro" id="IPR012340">
    <property type="entry name" value="NA-bd_OB-fold"/>
</dbReference>
<evidence type="ECO:0000313" key="7">
    <source>
        <dbReference type="EMBL" id="ANY82815.1"/>
    </source>
</evidence>
<dbReference type="AlphaFoldDB" id="A0A1B2ES64"/>
<dbReference type="Gene3D" id="3.40.50.300">
    <property type="entry name" value="P-loop containing nucleotide triphosphate hydrolases"/>
    <property type="match status" value="1"/>
</dbReference>
<dbReference type="InterPro" id="IPR008995">
    <property type="entry name" value="Mo/tungstate-bd_C_term_dom"/>
</dbReference>
<accession>A0A1B2ES64</accession>
<feature type="domain" description="ABC transporter" evidence="6">
    <location>
        <begin position="4"/>
        <end position="236"/>
    </location>
</feature>
<dbReference type="Pfam" id="PF00005">
    <property type="entry name" value="ABC_tran"/>
    <property type="match status" value="1"/>
</dbReference>
<dbReference type="InterPro" id="IPR047641">
    <property type="entry name" value="ABC_transpr_MalK/UgpC-like"/>
</dbReference>
<dbReference type="PROSITE" id="PS00211">
    <property type="entry name" value="ABC_TRANSPORTER_1"/>
    <property type="match status" value="1"/>
</dbReference>
<dbReference type="GO" id="GO:0016887">
    <property type="term" value="F:ATP hydrolysis activity"/>
    <property type="evidence" value="ECO:0007669"/>
    <property type="project" value="InterPro"/>
</dbReference>
<dbReference type="SUPFAM" id="SSF50331">
    <property type="entry name" value="MOP-like"/>
    <property type="match status" value="1"/>
</dbReference>
<keyword evidence="5 7" id="KW-0067">ATP-binding</keyword>
<keyword evidence="3" id="KW-0813">Transport</keyword>
<keyword evidence="4" id="KW-0547">Nucleotide-binding</keyword>
<dbReference type="SMART" id="SM00382">
    <property type="entry name" value="AAA"/>
    <property type="match status" value="1"/>
</dbReference>